<dbReference type="Pfam" id="PF01243">
    <property type="entry name" value="PNPOx_N"/>
    <property type="match status" value="1"/>
</dbReference>
<dbReference type="NCBIfam" id="TIGR03618">
    <property type="entry name" value="Rv1155_F420"/>
    <property type="match status" value="1"/>
</dbReference>
<dbReference type="Gene3D" id="2.30.110.10">
    <property type="entry name" value="Electron Transport, Fmn-binding Protein, Chain A"/>
    <property type="match status" value="1"/>
</dbReference>
<keyword evidence="4" id="KW-1185">Reference proteome</keyword>
<dbReference type="InterPro" id="IPR012349">
    <property type="entry name" value="Split_barrel_FMN-bd"/>
</dbReference>
<dbReference type="EMBL" id="RJKE01000001">
    <property type="protein sequence ID" value="ROO89006.1"/>
    <property type="molecule type" value="Genomic_DNA"/>
</dbReference>
<dbReference type="PANTHER" id="PTHR35176">
    <property type="entry name" value="HEME OXYGENASE HI_0854-RELATED"/>
    <property type="match status" value="1"/>
</dbReference>
<protein>
    <submittedName>
        <fullName evidence="3">PPOX class probable F420-dependent enzyme</fullName>
    </submittedName>
</protein>
<sequence>MLDADVRELAQARTLAILTTLMPDGGPQSSAVWPHADAEHLLVTTGTARRKYRNVAADPRVALLLLDGVDPRRYIEVRGRVVDLVTGEAALAVARTAFTKWTGSDVVRPTDGERVLLRILPDRVYRKD</sequence>
<accession>A0A3N1D6B6</accession>
<evidence type="ECO:0000313" key="4">
    <source>
        <dbReference type="Proteomes" id="UP000272400"/>
    </source>
</evidence>
<dbReference type="AlphaFoldDB" id="A0A3N1D6B6"/>
<evidence type="ECO:0000256" key="1">
    <source>
        <dbReference type="ARBA" id="ARBA00023002"/>
    </source>
</evidence>
<dbReference type="Proteomes" id="UP000272400">
    <property type="component" value="Unassembled WGS sequence"/>
</dbReference>
<comment type="caution">
    <text evidence="3">The sequence shown here is derived from an EMBL/GenBank/DDBJ whole genome shotgun (WGS) entry which is preliminary data.</text>
</comment>
<dbReference type="SUPFAM" id="SSF50475">
    <property type="entry name" value="FMN-binding split barrel"/>
    <property type="match status" value="1"/>
</dbReference>
<proteinExistence type="predicted"/>
<dbReference type="InterPro" id="IPR011576">
    <property type="entry name" value="Pyridox_Oxase_N"/>
</dbReference>
<dbReference type="RefSeq" id="WP_123668171.1">
    <property type="nucleotide sequence ID" value="NZ_RJKE01000001.1"/>
</dbReference>
<reference evidence="3 4" key="1">
    <citation type="submission" date="2018-11" db="EMBL/GenBank/DDBJ databases">
        <title>Sequencing the genomes of 1000 actinobacteria strains.</title>
        <authorList>
            <person name="Klenk H.-P."/>
        </authorList>
    </citation>
    <scope>NUCLEOTIDE SEQUENCE [LARGE SCALE GENOMIC DNA]</scope>
    <source>
        <strain evidence="3 4">DSM 44254</strain>
    </source>
</reference>
<dbReference type="InterPro" id="IPR052019">
    <property type="entry name" value="F420H2_bilvrd_red/Heme_oxyg"/>
</dbReference>
<keyword evidence="1" id="KW-0560">Oxidoreductase</keyword>
<evidence type="ECO:0000313" key="3">
    <source>
        <dbReference type="EMBL" id="ROO89006.1"/>
    </source>
</evidence>
<name>A0A3N1D6B6_9ACTN</name>
<organism evidence="3 4">
    <name type="scientific">Actinocorallia herbida</name>
    <dbReference type="NCBI Taxonomy" id="58109"/>
    <lineage>
        <taxon>Bacteria</taxon>
        <taxon>Bacillati</taxon>
        <taxon>Actinomycetota</taxon>
        <taxon>Actinomycetes</taxon>
        <taxon>Streptosporangiales</taxon>
        <taxon>Thermomonosporaceae</taxon>
        <taxon>Actinocorallia</taxon>
    </lineage>
</organism>
<gene>
    <name evidence="3" type="ORF">EDD29_6693</name>
</gene>
<evidence type="ECO:0000259" key="2">
    <source>
        <dbReference type="Pfam" id="PF01243"/>
    </source>
</evidence>
<dbReference type="OrthoDB" id="162914at2"/>
<dbReference type="PANTHER" id="PTHR35176:SF6">
    <property type="entry name" value="HEME OXYGENASE HI_0854-RELATED"/>
    <property type="match status" value="1"/>
</dbReference>
<dbReference type="GO" id="GO:0016627">
    <property type="term" value="F:oxidoreductase activity, acting on the CH-CH group of donors"/>
    <property type="evidence" value="ECO:0007669"/>
    <property type="project" value="TreeGrafter"/>
</dbReference>
<dbReference type="GO" id="GO:0005829">
    <property type="term" value="C:cytosol"/>
    <property type="evidence" value="ECO:0007669"/>
    <property type="project" value="TreeGrafter"/>
</dbReference>
<feature type="domain" description="Pyridoxamine 5'-phosphate oxidase N-terminal" evidence="2">
    <location>
        <begin position="3"/>
        <end position="125"/>
    </location>
</feature>
<dbReference type="InterPro" id="IPR019920">
    <property type="entry name" value="F420-binding_dom_put"/>
</dbReference>
<dbReference type="GO" id="GO:0070967">
    <property type="term" value="F:coenzyme F420 binding"/>
    <property type="evidence" value="ECO:0007669"/>
    <property type="project" value="TreeGrafter"/>
</dbReference>